<feature type="compositionally biased region" description="Basic residues" evidence="1">
    <location>
        <begin position="211"/>
        <end position="225"/>
    </location>
</feature>
<feature type="region of interest" description="Disordered" evidence="1">
    <location>
        <begin position="183"/>
        <end position="297"/>
    </location>
</feature>
<feature type="transmembrane region" description="Helical" evidence="2">
    <location>
        <begin position="373"/>
        <end position="396"/>
    </location>
</feature>
<evidence type="ECO:0000256" key="2">
    <source>
        <dbReference type="SAM" id="Phobius"/>
    </source>
</evidence>
<feature type="non-terminal residue" evidence="3">
    <location>
        <position position="1"/>
    </location>
</feature>
<keyword evidence="2" id="KW-0472">Membrane</keyword>
<keyword evidence="2" id="KW-0812">Transmembrane</keyword>
<reference evidence="3 4" key="1">
    <citation type="journal article" date="2013" name="Curr. Biol.">
        <title>The Genome of the Foraminiferan Reticulomyxa filosa.</title>
        <authorList>
            <person name="Glockner G."/>
            <person name="Hulsmann N."/>
            <person name="Schleicher M."/>
            <person name="Noegel A.A."/>
            <person name="Eichinger L."/>
            <person name="Gallinger C."/>
            <person name="Pawlowski J."/>
            <person name="Sierra R."/>
            <person name="Euteneuer U."/>
            <person name="Pillet L."/>
            <person name="Moustafa A."/>
            <person name="Platzer M."/>
            <person name="Groth M."/>
            <person name="Szafranski K."/>
            <person name="Schliwa M."/>
        </authorList>
    </citation>
    <scope>NUCLEOTIDE SEQUENCE [LARGE SCALE GENOMIC DNA]</scope>
</reference>
<feature type="compositionally biased region" description="Polar residues" evidence="1">
    <location>
        <begin position="74"/>
        <end position="96"/>
    </location>
</feature>
<name>X6ME25_RETFI</name>
<feature type="region of interest" description="Disordered" evidence="1">
    <location>
        <begin position="127"/>
        <end position="146"/>
    </location>
</feature>
<feature type="region of interest" description="Disordered" evidence="1">
    <location>
        <begin position="65"/>
        <end position="112"/>
    </location>
</feature>
<evidence type="ECO:0000313" key="4">
    <source>
        <dbReference type="Proteomes" id="UP000023152"/>
    </source>
</evidence>
<sequence>NGGVFNVNNKHRGNRQGGKKHDKTKSLDAMSPIDWESVPDIKMLSHPKPLPDQLITMDSTLNQAKANEQDRSTYEISSVAENTNDQTTKRQWGKSRSSTDFDEERRDNHEHAHNIAVDPAKVQDANVEKVSNESTHPANVKHVRRVSQSAVVKDSQSGRQFLVDNFDTTALEEYQRHIMFGAKEENIVQNTEQQNTQTETHDKETHDQQHEKHKIKKGKKLKRKTKENEKHRSQSRSQARDAHKKHKAKGTLQGDQVDQNQQHLQPTINSYYDQDSPSSFTSDSRSASPNYDHGDNDNDNLYVQFTPLDDDRQSSSSLDNKAPHHEEEYLVFVLIWLFILFYFGGYLSLFALENYLMSSFYCCFDMAHIPFYLFIDVYFFSFFVVGNYVIFFKWIWDCNNLLCANVRFLFLTLNHVEKLLFLLKLTL</sequence>
<evidence type="ECO:0000313" key="3">
    <source>
        <dbReference type="EMBL" id="ETO11295.1"/>
    </source>
</evidence>
<dbReference type="EMBL" id="ASPP01022584">
    <property type="protein sequence ID" value="ETO11295.1"/>
    <property type="molecule type" value="Genomic_DNA"/>
</dbReference>
<evidence type="ECO:0000256" key="1">
    <source>
        <dbReference type="SAM" id="MobiDB-lite"/>
    </source>
</evidence>
<accession>X6ME25</accession>
<feature type="compositionally biased region" description="Basic residues" evidence="1">
    <location>
        <begin position="9"/>
        <end position="23"/>
    </location>
</feature>
<feature type="compositionally biased region" description="Low complexity" evidence="1">
    <location>
        <begin position="273"/>
        <end position="288"/>
    </location>
</feature>
<dbReference type="Proteomes" id="UP000023152">
    <property type="component" value="Unassembled WGS sequence"/>
</dbReference>
<feature type="compositionally biased region" description="Basic and acidic residues" evidence="1">
    <location>
        <begin position="97"/>
        <end position="112"/>
    </location>
</feature>
<feature type="compositionally biased region" description="Basic and acidic residues" evidence="1">
    <location>
        <begin position="199"/>
        <end position="210"/>
    </location>
</feature>
<gene>
    <name evidence="3" type="ORF">RFI_26074</name>
</gene>
<feature type="region of interest" description="Disordered" evidence="1">
    <location>
        <begin position="1"/>
        <end position="33"/>
    </location>
</feature>
<feature type="compositionally biased region" description="Polar residues" evidence="1">
    <location>
        <begin position="253"/>
        <end position="272"/>
    </location>
</feature>
<feature type="compositionally biased region" description="Low complexity" evidence="1">
    <location>
        <begin position="187"/>
        <end position="198"/>
    </location>
</feature>
<dbReference type="AlphaFoldDB" id="X6ME25"/>
<keyword evidence="2" id="KW-1133">Transmembrane helix</keyword>
<keyword evidence="4" id="KW-1185">Reference proteome</keyword>
<feature type="transmembrane region" description="Helical" evidence="2">
    <location>
        <begin position="329"/>
        <end position="352"/>
    </location>
</feature>
<comment type="caution">
    <text evidence="3">The sequence shown here is derived from an EMBL/GenBank/DDBJ whole genome shotgun (WGS) entry which is preliminary data.</text>
</comment>
<protein>
    <submittedName>
        <fullName evidence="3">Uncharacterized protein</fullName>
    </submittedName>
</protein>
<proteinExistence type="predicted"/>
<organism evidence="3 4">
    <name type="scientific">Reticulomyxa filosa</name>
    <dbReference type="NCBI Taxonomy" id="46433"/>
    <lineage>
        <taxon>Eukaryota</taxon>
        <taxon>Sar</taxon>
        <taxon>Rhizaria</taxon>
        <taxon>Retaria</taxon>
        <taxon>Foraminifera</taxon>
        <taxon>Monothalamids</taxon>
        <taxon>Reticulomyxidae</taxon>
        <taxon>Reticulomyxa</taxon>
    </lineage>
</organism>